<reference evidence="5 6" key="1">
    <citation type="journal article" date="2018" name="PLoS Pathog.">
        <title>Evolution of structural diversity of trichothecenes, a family of toxins produced by plant pathogenic and entomopathogenic fungi.</title>
        <authorList>
            <person name="Proctor R.H."/>
            <person name="McCormick S.P."/>
            <person name="Kim H.S."/>
            <person name="Cardoza R.E."/>
            <person name="Stanley A.M."/>
            <person name="Lindo L."/>
            <person name="Kelly A."/>
            <person name="Brown D.W."/>
            <person name="Lee T."/>
            <person name="Vaughan M.M."/>
            <person name="Alexander N.J."/>
            <person name="Busman M."/>
            <person name="Gutierrez S."/>
        </authorList>
    </citation>
    <scope>NUCLEOTIDE SEQUENCE [LARGE SCALE GENOMIC DNA]</scope>
    <source>
        <strain evidence="5 6">NRRL 3299</strain>
    </source>
</reference>
<dbReference type="EMBL" id="PXOF01000051">
    <property type="protein sequence ID" value="RGP70487.1"/>
    <property type="molecule type" value="Genomic_DNA"/>
</dbReference>
<evidence type="ECO:0000256" key="2">
    <source>
        <dbReference type="SAM" id="MobiDB-lite"/>
    </source>
</evidence>
<dbReference type="Gene3D" id="3.40.50.1240">
    <property type="entry name" value="Phosphoglycerate mutase-like"/>
    <property type="match status" value="1"/>
</dbReference>
<dbReference type="PANTHER" id="PTHR11567">
    <property type="entry name" value="ACID PHOSPHATASE-RELATED"/>
    <property type="match status" value="1"/>
</dbReference>
<proteinExistence type="inferred from homology"/>
<feature type="transmembrane region" description="Helical" evidence="3">
    <location>
        <begin position="427"/>
        <end position="450"/>
    </location>
</feature>
<sequence>MHTKLPSLLFLSSLPSLVLAEDVLGLYIFHRHGDRTAKAWKPVNFTALGADEVHSSGSWYRDTYVSKDAPRKISGLSSESVALSQLDVTSPVDAVLQNSALVFLQGLYPPTQQAETLANGSKIEAPLSGYQYIPIATVETAASDKHSESSAWLQGNSGCTNAEASSNAYLSSSQYDQTYKETEDFYQSLLPVIKNTYGKDEANFRNAYTKPVFDLINVARIHNSSIPSDNLLKESTLDKLYNLASIHEWNLAYNSSEPVRAIAGSVLGGQIIEALEPLAEGKKAPKVNIQFGAYGAFMAFFGLAGLDKASSDFMGIVDYASSMAFELVTNATNPTADDVSVRFYFANGTAAENTPRLFPLFGDDSTTISWKDFKAGMSEFAIEDTKHWCKLCGNTDGDCASNSGDDDDSASSSSNSDGSSNGVSKPVAGVIGALVTLVVILGVQAAVLLLGGLRLVKKSTLAPADTSAPAMAKA</sequence>
<evidence type="ECO:0000256" key="4">
    <source>
        <dbReference type="SAM" id="SignalP"/>
    </source>
</evidence>
<evidence type="ECO:0000313" key="6">
    <source>
        <dbReference type="Proteomes" id="UP000266152"/>
    </source>
</evidence>
<keyword evidence="3" id="KW-1133">Transmembrane helix</keyword>
<keyword evidence="3" id="KW-0812">Transmembrane</keyword>
<keyword evidence="4" id="KW-0732">Signal</keyword>
<feature type="region of interest" description="Disordered" evidence="2">
    <location>
        <begin position="402"/>
        <end position="423"/>
    </location>
</feature>
<feature type="chain" id="PRO_5017407658" evidence="4">
    <location>
        <begin position="21"/>
        <end position="474"/>
    </location>
</feature>
<comment type="similarity">
    <text evidence="1">Belongs to the histidine acid phosphatase family.</text>
</comment>
<evidence type="ECO:0000256" key="1">
    <source>
        <dbReference type="ARBA" id="ARBA00005375"/>
    </source>
</evidence>
<keyword evidence="3" id="KW-0472">Membrane</keyword>
<dbReference type="GO" id="GO:0016791">
    <property type="term" value="F:phosphatase activity"/>
    <property type="evidence" value="ECO:0007669"/>
    <property type="project" value="TreeGrafter"/>
</dbReference>
<dbReference type="Pfam" id="PF00328">
    <property type="entry name" value="His_Phos_2"/>
    <property type="match status" value="1"/>
</dbReference>
<dbReference type="STRING" id="5514.A0A395SE90"/>
<feature type="compositionally biased region" description="Low complexity" evidence="2">
    <location>
        <begin position="410"/>
        <end position="422"/>
    </location>
</feature>
<keyword evidence="6" id="KW-1185">Reference proteome</keyword>
<dbReference type="InterPro" id="IPR000560">
    <property type="entry name" value="His_Pase_clade-2"/>
</dbReference>
<evidence type="ECO:0000313" key="5">
    <source>
        <dbReference type="EMBL" id="RGP70487.1"/>
    </source>
</evidence>
<organism evidence="5 6">
    <name type="scientific">Fusarium sporotrichioides</name>
    <dbReference type="NCBI Taxonomy" id="5514"/>
    <lineage>
        <taxon>Eukaryota</taxon>
        <taxon>Fungi</taxon>
        <taxon>Dikarya</taxon>
        <taxon>Ascomycota</taxon>
        <taxon>Pezizomycotina</taxon>
        <taxon>Sordariomycetes</taxon>
        <taxon>Hypocreomycetidae</taxon>
        <taxon>Hypocreales</taxon>
        <taxon>Nectriaceae</taxon>
        <taxon>Fusarium</taxon>
    </lineage>
</organism>
<comment type="caution">
    <text evidence="5">The sequence shown here is derived from an EMBL/GenBank/DDBJ whole genome shotgun (WGS) entry which is preliminary data.</text>
</comment>
<name>A0A395SE90_FUSSP</name>
<accession>A0A395SE90</accession>
<dbReference type="SUPFAM" id="SSF53254">
    <property type="entry name" value="Phosphoglycerate mutase-like"/>
    <property type="match status" value="1"/>
</dbReference>
<dbReference type="AlphaFoldDB" id="A0A395SE90"/>
<dbReference type="Proteomes" id="UP000266152">
    <property type="component" value="Unassembled WGS sequence"/>
</dbReference>
<dbReference type="PANTHER" id="PTHR11567:SF142">
    <property type="entry name" value="PHOSPHOGLYCERATE MUTASE-LIKE PROTEIN"/>
    <property type="match status" value="1"/>
</dbReference>
<protein>
    <submittedName>
        <fullName evidence="5">Acid phosphatase</fullName>
    </submittedName>
</protein>
<dbReference type="InterPro" id="IPR029033">
    <property type="entry name" value="His_PPase_superfam"/>
</dbReference>
<gene>
    <name evidence="5" type="ORF">FSPOR_4062</name>
</gene>
<feature type="signal peptide" evidence="4">
    <location>
        <begin position="1"/>
        <end position="20"/>
    </location>
</feature>
<dbReference type="InterPro" id="IPR050645">
    <property type="entry name" value="Histidine_acid_phosphatase"/>
</dbReference>
<evidence type="ECO:0000256" key="3">
    <source>
        <dbReference type="SAM" id="Phobius"/>
    </source>
</evidence>